<dbReference type="EMBL" id="PIOD01000016">
    <property type="protein sequence ID" value="RDW16756.1"/>
    <property type="molecule type" value="Genomic_DNA"/>
</dbReference>
<reference evidence="2" key="1">
    <citation type="submission" date="2017-11" db="EMBL/GenBank/DDBJ databases">
        <authorList>
            <person name="Zhu W."/>
        </authorList>
    </citation>
    <scope>NUCLEOTIDE SEQUENCE [LARGE SCALE GENOMIC DNA]</scope>
    <source>
        <strain evidence="2">CAU 1051</strain>
    </source>
</reference>
<comment type="caution">
    <text evidence="1">The sequence shown here is derived from an EMBL/GenBank/DDBJ whole genome shotgun (WGS) entry which is preliminary data.</text>
</comment>
<sequence length="64" mass="6982">MAEQQCMLCESKALGNAVWAGFGGTLQPAKKMDWKGGSKVLVTVCTECGHISMKAERPHIFKNK</sequence>
<keyword evidence="2" id="KW-1185">Reference proteome</keyword>
<dbReference type="OrthoDB" id="47713at2"/>
<evidence type="ECO:0000313" key="2">
    <source>
        <dbReference type="Proteomes" id="UP000256520"/>
    </source>
</evidence>
<proteinExistence type="predicted"/>
<accession>A0A3D8PKX3</accession>
<dbReference type="RefSeq" id="WP_115750511.1">
    <property type="nucleotide sequence ID" value="NZ_PIOD01000016.1"/>
</dbReference>
<evidence type="ECO:0000313" key="1">
    <source>
        <dbReference type="EMBL" id="RDW16756.1"/>
    </source>
</evidence>
<evidence type="ECO:0008006" key="3">
    <source>
        <dbReference type="Google" id="ProtNLM"/>
    </source>
</evidence>
<organism evidence="1 2">
    <name type="scientific">Oceanobacillus chungangensis</name>
    <dbReference type="NCBI Taxonomy" id="1229152"/>
    <lineage>
        <taxon>Bacteria</taxon>
        <taxon>Bacillati</taxon>
        <taxon>Bacillota</taxon>
        <taxon>Bacilli</taxon>
        <taxon>Bacillales</taxon>
        <taxon>Bacillaceae</taxon>
        <taxon>Oceanobacillus</taxon>
    </lineage>
</organism>
<dbReference type="Proteomes" id="UP000256520">
    <property type="component" value="Unassembled WGS sequence"/>
</dbReference>
<protein>
    <recommendedName>
        <fullName evidence="3">Transcription initiation factor TFIIIB</fullName>
    </recommendedName>
</protein>
<dbReference type="AlphaFoldDB" id="A0A3D8PKX3"/>
<gene>
    <name evidence="1" type="ORF">CWR45_14115</name>
</gene>
<name>A0A3D8PKX3_9BACI</name>